<organism evidence="2 3">
    <name type="scientific">Gemmobacter aquaticus</name>
    <dbReference type="NCBI Taxonomy" id="490185"/>
    <lineage>
        <taxon>Bacteria</taxon>
        <taxon>Pseudomonadati</taxon>
        <taxon>Pseudomonadota</taxon>
        <taxon>Alphaproteobacteria</taxon>
        <taxon>Rhodobacterales</taxon>
        <taxon>Paracoccaceae</taxon>
        <taxon>Gemmobacter</taxon>
    </lineage>
</organism>
<dbReference type="AlphaFoldDB" id="A0A918DE81"/>
<feature type="region of interest" description="Disordered" evidence="1">
    <location>
        <begin position="1"/>
        <end position="66"/>
    </location>
</feature>
<sequence>MTDNGDIPQTSDGPGNKPVPKGQARERGAASGREDRLKAALKANMARRKAQARARAAAAENDTKKE</sequence>
<name>A0A918DE81_9RHOB</name>
<protein>
    <submittedName>
        <fullName evidence="2">Uncharacterized protein</fullName>
    </submittedName>
</protein>
<accession>A0A918DE81</accession>
<gene>
    <name evidence="2" type="ORF">GCM10010991_28680</name>
</gene>
<evidence type="ECO:0000313" key="3">
    <source>
        <dbReference type="Proteomes" id="UP000598196"/>
    </source>
</evidence>
<evidence type="ECO:0000313" key="2">
    <source>
        <dbReference type="EMBL" id="GGO35803.1"/>
    </source>
</evidence>
<reference evidence="2 3" key="1">
    <citation type="journal article" date="2014" name="Int. J. Syst. Evol. Microbiol.">
        <title>Complete genome sequence of Corynebacterium casei LMG S-19264T (=DSM 44701T), isolated from a smear-ripened cheese.</title>
        <authorList>
            <consortium name="US DOE Joint Genome Institute (JGI-PGF)"/>
            <person name="Walter F."/>
            <person name="Albersmeier A."/>
            <person name="Kalinowski J."/>
            <person name="Ruckert C."/>
        </authorList>
    </citation>
    <scope>NUCLEOTIDE SEQUENCE [LARGE SCALE GENOMIC DNA]</scope>
    <source>
        <strain evidence="2 3">CGMCC 1.7029</strain>
    </source>
</reference>
<keyword evidence="3" id="KW-1185">Reference proteome</keyword>
<feature type="compositionally biased region" description="Polar residues" evidence="1">
    <location>
        <begin position="1"/>
        <end position="13"/>
    </location>
</feature>
<dbReference type="Proteomes" id="UP000598196">
    <property type="component" value="Unassembled WGS sequence"/>
</dbReference>
<dbReference type="EMBL" id="BMLP01000006">
    <property type="protein sequence ID" value="GGO35803.1"/>
    <property type="molecule type" value="Genomic_DNA"/>
</dbReference>
<proteinExistence type="predicted"/>
<comment type="caution">
    <text evidence="2">The sequence shown here is derived from an EMBL/GenBank/DDBJ whole genome shotgun (WGS) entry which is preliminary data.</text>
</comment>
<evidence type="ECO:0000256" key="1">
    <source>
        <dbReference type="SAM" id="MobiDB-lite"/>
    </source>
</evidence>
<feature type="compositionally biased region" description="Basic and acidic residues" evidence="1">
    <location>
        <begin position="23"/>
        <end position="38"/>
    </location>
</feature>